<accession>A0A1G6NWN6</accession>
<dbReference type="OrthoDB" id="9787280at2"/>
<dbReference type="PANTHER" id="PTHR31480">
    <property type="entry name" value="BIFUNCTIONAL LYCOPENE CYCLASE/PHYTOENE SYNTHASE"/>
    <property type="match status" value="1"/>
</dbReference>
<dbReference type="PROSITE" id="PS01045">
    <property type="entry name" value="SQUALEN_PHYTOEN_SYN_2"/>
    <property type="match status" value="1"/>
</dbReference>
<protein>
    <submittedName>
        <fullName evidence="2">Phytoene/squalene synthetase</fullName>
    </submittedName>
</protein>
<dbReference type="InterPro" id="IPR008949">
    <property type="entry name" value="Isoprenoid_synthase_dom_sf"/>
</dbReference>
<dbReference type="GO" id="GO:0051996">
    <property type="term" value="F:squalene synthase [NAD(P)H] activity"/>
    <property type="evidence" value="ECO:0007669"/>
    <property type="project" value="InterPro"/>
</dbReference>
<dbReference type="InterPro" id="IPR033904">
    <property type="entry name" value="Trans_IPPS_HH"/>
</dbReference>
<dbReference type="InterPro" id="IPR019845">
    <property type="entry name" value="Squalene/phytoene_synthase_CS"/>
</dbReference>
<dbReference type="EMBL" id="FMYP01000046">
    <property type="protein sequence ID" value="SDC72352.1"/>
    <property type="molecule type" value="Genomic_DNA"/>
</dbReference>
<dbReference type="RefSeq" id="WP_092439319.1">
    <property type="nucleotide sequence ID" value="NZ_FMYP01000046.1"/>
</dbReference>
<keyword evidence="3" id="KW-1185">Reference proteome</keyword>
<gene>
    <name evidence="2" type="ORF">SAMN05216323_104625</name>
</gene>
<dbReference type="SFLD" id="SFLDS00005">
    <property type="entry name" value="Isoprenoid_Synthase_Type_I"/>
    <property type="match status" value="1"/>
</dbReference>
<name>A0A1G6NWN6_9BACT</name>
<dbReference type="STRING" id="1640674.SAMN05216323_104625"/>
<dbReference type="Proteomes" id="UP000199452">
    <property type="component" value="Unassembled WGS sequence"/>
</dbReference>
<dbReference type="GO" id="GO:0016117">
    <property type="term" value="P:carotenoid biosynthetic process"/>
    <property type="evidence" value="ECO:0007669"/>
    <property type="project" value="UniProtKB-ARBA"/>
</dbReference>
<sequence length="277" mass="32515">MELYDKTCISVSKLTTRAYSTSFSLGVRLLNSKYRDAIYGVYGFVRFADEIVDSFQGYNQEELFFRFKEDTYKAINDGISTNPILQSFQLIVNKYNIDHQLIESFLKSMEWDLQKRTYNDDEIKDYIYGSAEVVGLMCLRIFYHDDDSQYEALKKPARKLGEAFQKVNFLRDIKADYMQLGRVYFPGVDFTQFTEKEKKIIEDGIQADFNEAFIGIIKLKREARLGVYLAYRYYLQLFDKIKKAKAREIAHERYRISNATKATLLAKSYLRESVGVF</sequence>
<organism evidence="2 3">
    <name type="scientific">Williamwhitmania taraxaci</name>
    <dbReference type="NCBI Taxonomy" id="1640674"/>
    <lineage>
        <taxon>Bacteria</taxon>
        <taxon>Pseudomonadati</taxon>
        <taxon>Bacteroidota</taxon>
        <taxon>Bacteroidia</taxon>
        <taxon>Bacteroidales</taxon>
        <taxon>Williamwhitmaniaceae</taxon>
        <taxon>Williamwhitmania</taxon>
    </lineage>
</organism>
<dbReference type="InterPro" id="IPR044843">
    <property type="entry name" value="Trans_IPPS_bact-type"/>
</dbReference>
<proteinExistence type="predicted"/>
<dbReference type="SFLD" id="SFLDG01018">
    <property type="entry name" value="Squalene/Phytoene_Synthase_Lik"/>
    <property type="match status" value="1"/>
</dbReference>
<reference evidence="2 3" key="1">
    <citation type="submission" date="2016-09" db="EMBL/GenBank/DDBJ databases">
        <authorList>
            <person name="Capua I."/>
            <person name="De Benedictis P."/>
            <person name="Joannis T."/>
            <person name="Lombin L.H."/>
            <person name="Cattoli G."/>
        </authorList>
    </citation>
    <scope>NUCLEOTIDE SEQUENCE [LARGE SCALE GENOMIC DNA]</scope>
    <source>
        <strain evidence="2 3">A7P-90m</strain>
    </source>
</reference>
<evidence type="ECO:0000256" key="1">
    <source>
        <dbReference type="ARBA" id="ARBA00022679"/>
    </source>
</evidence>
<dbReference type="GO" id="GO:0004311">
    <property type="term" value="F:geranylgeranyl diphosphate synthase activity"/>
    <property type="evidence" value="ECO:0007669"/>
    <property type="project" value="InterPro"/>
</dbReference>
<keyword evidence="1" id="KW-0808">Transferase</keyword>
<dbReference type="InterPro" id="IPR002060">
    <property type="entry name" value="Squ/phyt_synthse"/>
</dbReference>
<dbReference type="SFLD" id="SFLDG01212">
    <property type="entry name" value="Phytoene_synthase_like"/>
    <property type="match status" value="1"/>
</dbReference>
<dbReference type="Gene3D" id="1.10.600.10">
    <property type="entry name" value="Farnesyl Diphosphate Synthase"/>
    <property type="match status" value="1"/>
</dbReference>
<dbReference type="CDD" id="cd00683">
    <property type="entry name" value="Trans_IPPS_HH"/>
    <property type="match status" value="1"/>
</dbReference>
<dbReference type="Pfam" id="PF00494">
    <property type="entry name" value="SQS_PSY"/>
    <property type="match status" value="1"/>
</dbReference>
<evidence type="ECO:0000313" key="3">
    <source>
        <dbReference type="Proteomes" id="UP000199452"/>
    </source>
</evidence>
<dbReference type="AlphaFoldDB" id="A0A1G6NWN6"/>
<dbReference type="SUPFAM" id="SSF48576">
    <property type="entry name" value="Terpenoid synthases"/>
    <property type="match status" value="1"/>
</dbReference>
<evidence type="ECO:0000313" key="2">
    <source>
        <dbReference type="EMBL" id="SDC72352.1"/>
    </source>
</evidence>